<dbReference type="InterPro" id="IPR013083">
    <property type="entry name" value="Znf_RING/FYVE/PHD"/>
</dbReference>
<dbReference type="EMBL" id="BEYU01000052">
    <property type="protein sequence ID" value="GBG29019.1"/>
    <property type="molecule type" value="Genomic_DNA"/>
</dbReference>
<keyword evidence="1" id="KW-1133">Transmembrane helix</keyword>
<keyword evidence="1" id="KW-0472">Membrane</keyword>
<dbReference type="AlphaFoldDB" id="A0A2R5GFC1"/>
<dbReference type="OrthoDB" id="9985213at2759"/>
<dbReference type="Pfam" id="PF13920">
    <property type="entry name" value="zf-C3HC4_3"/>
    <property type="match status" value="1"/>
</dbReference>
<accession>A0A2R5GFC1</accession>
<evidence type="ECO:0000313" key="3">
    <source>
        <dbReference type="Proteomes" id="UP000241890"/>
    </source>
</evidence>
<evidence type="ECO:0000256" key="1">
    <source>
        <dbReference type="SAM" id="Phobius"/>
    </source>
</evidence>
<keyword evidence="3" id="KW-1185">Reference proteome</keyword>
<dbReference type="Gene3D" id="3.30.40.10">
    <property type="entry name" value="Zinc/RING finger domain, C3HC4 (zinc finger)"/>
    <property type="match status" value="1"/>
</dbReference>
<feature type="transmembrane region" description="Helical" evidence="1">
    <location>
        <begin position="35"/>
        <end position="56"/>
    </location>
</feature>
<dbReference type="SUPFAM" id="SSF57850">
    <property type="entry name" value="RING/U-box"/>
    <property type="match status" value="1"/>
</dbReference>
<feature type="transmembrane region" description="Helical" evidence="1">
    <location>
        <begin position="281"/>
        <end position="307"/>
    </location>
</feature>
<gene>
    <name evidence="2" type="ORF">FCC1311_052412</name>
</gene>
<feature type="transmembrane region" description="Helical" evidence="1">
    <location>
        <begin position="112"/>
        <end position="132"/>
    </location>
</feature>
<feature type="transmembrane region" description="Helical" evidence="1">
    <location>
        <begin position="191"/>
        <end position="210"/>
    </location>
</feature>
<feature type="transmembrane region" description="Helical" evidence="1">
    <location>
        <begin position="62"/>
        <end position="83"/>
    </location>
</feature>
<name>A0A2R5GFC1_9STRA</name>
<proteinExistence type="predicted"/>
<comment type="caution">
    <text evidence="2">The sequence shown here is derived from an EMBL/GenBank/DDBJ whole genome shotgun (WGS) entry which is preliminary data.</text>
</comment>
<feature type="transmembrane region" description="Helical" evidence="1">
    <location>
        <begin position="327"/>
        <end position="348"/>
    </location>
</feature>
<keyword evidence="1" id="KW-0812">Transmembrane</keyword>
<sequence length="489" mass="53044">MNDIPWHCGPPLDVEHGARVAAPRRDGEVRGAVKVLLRVVNLALLVDVLLALVLTYLRAGNIVSWSWFATGAPWFVVMGLVAARSAAKWAALPPQDIIDFSPQQYGTRPRMALARSMLLACAVAASLALGFAKLDHKLAVNVRTVLGPVEACLFGLALYTMYDIFRSHPGSGSASGVTARVRAGENVASRLALIVYILTLLTLALAGLRVDGRLDVSWFLILAWPIIIISFWAVAAIGFSFLSAGWLAAACRGDHIELDEVVRDIAGTQELHISQRHRAGIVVLAVVCAIVLDLVVIGTFVSVFSAIKMLTAGHMSKHLEAVFLPLIFDAFIVLVSTVVLDFILLPYLRHLFVRLPQEGIENDAAGNSSTALKLNTCITCRSPVDRIISIHDPNVHVESLDDSLENADCAVCMIRPSDTIFLPCGHSGICHTCAKHWILGASQNLSVNEAIAQFSPLQTPLTLLRKSHNFFMEAGELPLHKKSNQADDR</sequence>
<reference evidence="2 3" key="1">
    <citation type="submission" date="2017-12" db="EMBL/GenBank/DDBJ databases">
        <title>Sequencing, de novo assembly and annotation of complete genome of a new Thraustochytrid species, strain FCC1311.</title>
        <authorList>
            <person name="Sedici K."/>
            <person name="Godart F."/>
            <person name="Aiese Cigliano R."/>
            <person name="Sanseverino W."/>
            <person name="Barakat M."/>
            <person name="Ortet P."/>
            <person name="Marechal E."/>
            <person name="Cagnac O."/>
            <person name="Amato A."/>
        </authorList>
    </citation>
    <scope>NUCLEOTIDE SEQUENCE [LARGE SCALE GENOMIC DNA]</scope>
</reference>
<dbReference type="Proteomes" id="UP000241890">
    <property type="component" value="Unassembled WGS sequence"/>
</dbReference>
<organism evidence="2 3">
    <name type="scientific">Hondaea fermentalgiana</name>
    <dbReference type="NCBI Taxonomy" id="2315210"/>
    <lineage>
        <taxon>Eukaryota</taxon>
        <taxon>Sar</taxon>
        <taxon>Stramenopiles</taxon>
        <taxon>Bigyra</taxon>
        <taxon>Labyrinthulomycetes</taxon>
        <taxon>Thraustochytrida</taxon>
        <taxon>Thraustochytriidae</taxon>
        <taxon>Hondaea</taxon>
    </lineage>
</organism>
<evidence type="ECO:0008006" key="4">
    <source>
        <dbReference type="Google" id="ProtNLM"/>
    </source>
</evidence>
<protein>
    <recommendedName>
        <fullName evidence="4">RING-type domain-containing protein</fullName>
    </recommendedName>
</protein>
<evidence type="ECO:0000313" key="2">
    <source>
        <dbReference type="EMBL" id="GBG29019.1"/>
    </source>
</evidence>
<feature type="transmembrane region" description="Helical" evidence="1">
    <location>
        <begin position="216"/>
        <end position="242"/>
    </location>
</feature>
<dbReference type="InParanoid" id="A0A2R5GFC1"/>